<dbReference type="GeneID" id="301147202"/>
<accession>A0AAT9E033</accession>
<sequence>MIDDERMSYKDIRTDFLDCFYGCCRNILDTSNKSGEKPSYDGIEIGYASYQYEYVPFIPIENLMLNVFKLVLMAGRGPEGVEINIRNNISDILKDRSLEELLLDASEEEKSDLLYDMELLGLLEQCK</sequence>
<name>A0AAT9E033_SERMA</name>
<dbReference type="AlphaFoldDB" id="A0AAT9E033"/>
<dbReference type="RefSeq" id="WP_043147815.1">
    <property type="nucleotide sequence ID" value="NZ_AP013063.1"/>
</dbReference>
<proteinExistence type="predicted"/>
<evidence type="ECO:0000313" key="1">
    <source>
        <dbReference type="EMBL" id="BAO35111.1"/>
    </source>
</evidence>
<dbReference type="EMBL" id="AP013063">
    <property type="protein sequence ID" value="BAO35111.1"/>
    <property type="molecule type" value="Genomic_DNA"/>
</dbReference>
<dbReference type="KEGG" id="smar:SM39_3143"/>
<reference evidence="1" key="1">
    <citation type="journal article" date="2014" name="Genome Biol. Evol.">
        <title>Genome evolution and plasticity of Serratia marcescens, an important multidrug-resistant nosocomial pathogen.</title>
        <authorList>
            <person name="Iguchi A."/>
            <person name="Nagaya Y."/>
            <person name="Pradel E."/>
            <person name="Ooka T."/>
            <person name="Ogura Y."/>
            <person name="Katsura K."/>
            <person name="Kurokawa K."/>
            <person name="Oshima K."/>
            <person name="Hattori M."/>
            <person name="Parkhill J."/>
            <person name="Sebaihia M."/>
            <person name="Coulthurst S.J."/>
            <person name="Gotoh N."/>
            <person name="Thomson N.R."/>
            <person name="Ewbank J.J."/>
            <person name="Hayashi T."/>
        </authorList>
    </citation>
    <scope>NUCLEOTIDE SEQUENCE</scope>
    <source>
        <strain evidence="1">SM39</strain>
    </source>
</reference>
<gene>
    <name evidence="1" type="ORF">SM39_3143</name>
</gene>
<organism evidence="1">
    <name type="scientific">Serratia marcescens SM39</name>
    <dbReference type="NCBI Taxonomy" id="1334564"/>
    <lineage>
        <taxon>Bacteria</taxon>
        <taxon>Pseudomonadati</taxon>
        <taxon>Pseudomonadota</taxon>
        <taxon>Gammaproteobacteria</taxon>
        <taxon>Enterobacterales</taxon>
        <taxon>Yersiniaceae</taxon>
        <taxon>Serratia</taxon>
    </lineage>
</organism>
<protein>
    <submittedName>
        <fullName evidence="1">Uncharacterized protein</fullName>
    </submittedName>
</protein>